<evidence type="ECO:0000256" key="3">
    <source>
        <dbReference type="ARBA" id="ARBA00022679"/>
    </source>
</evidence>
<dbReference type="AlphaFoldDB" id="A0A419EQM4"/>
<reference evidence="6 7" key="1">
    <citation type="journal article" date="2017" name="ISME J.">
        <title>Energy and carbon metabolisms in a deep terrestrial subsurface fluid microbial community.</title>
        <authorList>
            <person name="Momper L."/>
            <person name="Jungbluth S.P."/>
            <person name="Lee M.D."/>
            <person name="Amend J.P."/>
        </authorList>
    </citation>
    <scope>NUCLEOTIDE SEQUENCE [LARGE SCALE GENOMIC DNA]</scope>
    <source>
        <strain evidence="6">SURF_17</strain>
    </source>
</reference>
<evidence type="ECO:0000313" key="7">
    <source>
        <dbReference type="Proteomes" id="UP000285961"/>
    </source>
</evidence>
<comment type="similarity">
    <text evidence="1">Belongs to the glycosyltransferase 2 family.</text>
</comment>
<dbReference type="InterPro" id="IPR001173">
    <property type="entry name" value="Glyco_trans_2-like"/>
</dbReference>
<dbReference type="SUPFAM" id="SSF53448">
    <property type="entry name" value="Nucleotide-diphospho-sugar transferases"/>
    <property type="match status" value="1"/>
</dbReference>
<dbReference type="Proteomes" id="UP000285961">
    <property type="component" value="Unassembled WGS sequence"/>
</dbReference>
<comment type="caution">
    <text evidence="6">The sequence shown here is derived from an EMBL/GenBank/DDBJ whole genome shotgun (WGS) entry which is preliminary data.</text>
</comment>
<evidence type="ECO:0000256" key="2">
    <source>
        <dbReference type="ARBA" id="ARBA00022676"/>
    </source>
</evidence>
<evidence type="ECO:0000256" key="4">
    <source>
        <dbReference type="SAM" id="Phobius"/>
    </source>
</evidence>
<evidence type="ECO:0000256" key="1">
    <source>
        <dbReference type="ARBA" id="ARBA00006739"/>
    </source>
</evidence>
<gene>
    <name evidence="6" type="ORF">C4532_17345</name>
</gene>
<keyword evidence="4" id="KW-0812">Transmembrane</keyword>
<dbReference type="PANTHER" id="PTHR43630">
    <property type="entry name" value="POLY-BETA-1,6-N-ACETYL-D-GLUCOSAMINE SYNTHASE"/>
    <property type="match status" value="1"/>
</dbReference>
<evidence type="ECO:0000259" key="5">
    <source>
        <dbReference type="Pfam" id="PF00535"/>
    </source>
</evidence>
<dbReference type="Pfam" id="PF00535">
    <property type="entry name" value="Glycos_transf_2"/>
    <property type="match status" value="1"/>
</dbReference>
<protein>
    <submittedName>
        <fullName evidence="6">Glycosyltransferase</fullName>
    </submittedName>
</protein>
<name>A0A419EQM4_9BACT</name>
<dbReference type="GO" id="GO:0016757">
    <property type="term" value="F:glycosyltransferase activity"/>
    <property type="evidence" value="ECO:0007669"/>
    <property type="project" value="UniProtKB-KW"/>
</dbReference>
<dbReference type="PANTHER" id="PTHR43630:SF1">
    <property type="entry name" value="POLY-BETA-1,6-N-ACETYL-D-GLUCOSAMINE SYNTHASE"/>
    <property type="match status" value="1"/>
</dbReference>
<evidence type="ECO:0000313" key="6">
    <source>
        <dbReference type="EMBL" id="RJP65658.1"/>
    </source>
</evidence>
<sequence>MGRPSISIIIPTYNSSRSLEECLRSISAQDYPAEKVEIIMVDAGSTDTTLEIASRTGVTKILPNPLKTGEAGKAVGIDAASGEIIALIDSDNVLDGTDWLSKMVLPFDNPDIAWTECYALTYRPEDSALDRYCSLLGMNDPIHLFLGNYDRLSTLTGKWTGLPVAATDRGDYYEVILDKETIPTMGANGCLIRKEAVSSVDYKPYYFDIDVTYQLVCNGYNRIGVVKKGIVHLYCPDLRTFARKQRRRISDFLHYKKRGTRKYPHQRYFWGYVKFVASCILVFPLLVQSLLGYARKNDSAWFIHPVACWLTLIIYSWVTIKSLFKTSELDRSTWSQ</sequence>
<keyword evidence="2" id="KW-0328">Glycosyltransferase</keyword>
<feature type="transmembrane region" description="Helical" evidence="4">
    <location>
        <begin position="299"/>
        <end position="318"/>
    </location>
</feature>
<keyword evidence="4" id="KW-1133">Transmembrane helix</keyword>
<dbReference type="InterPro" id="IPR029044">
    <property type="entry name" value="Nucleotide-diphossugar_trans"/>
</dbReference>
<feature type="domain" description="Glycosyltransferase 2-like" evidence="5">
    <location>
        <begin position="7"/>
        <end position="115"/>
    </location>
</feature>
<organism evidence="6 7">
    <name type="scientific">Candidatus Abyssobacteria bacterium SURF_17</name>
    <dbReference type="NCBI Taxonomy" id="2093361"/>
    <lineage>
        <taxon>Bacteria</taxon>
        <taxon>Pseudomonadati</taxon>
        <taxon>Candidatus Hydrogenedentota</taxon>
        <taxon>Candidatus Abyssobacteria</taxon>
    </lineage>
</organism>
<keyword evidence="4" id="KW-0472">Membrane</keyword>
<keyword evidence="3 6" id="KW-0808">Transferase</keyword>
<accession>A0A419EQM4</accession>
<dbReference type="Gene3D" id="3.90.550.10">
    <property type="entry name" value="Spore Coat Polysaccharide Biosynthesis Protein SpsA, Chain A"/>
    <property type="match status" value="1"/>
</dbReference>
<proteinExistence type="inferred from homology"/>
<dbReference type="EMBL" id="QZKI01000124">
    <property type="protein sequence ID" value="RJP65658.1"/>
    <property type="molecule type" value="Genomic_DNA"/>
</dbReference>
<feature type="transmembrane region" description="Helical" evidence="4">
    <location>
        <begin position="268"/>
        <end position="287"/>
    </location>
</feature>